<dbReference type="InterPro" id="IPR016024">
    <property type="entry name" value="ARM-type_fold"/>
</dbReference>
<name>S4RP36_PETMA</name>
<dbReference type="GeneTree" id="ENSGT00550000074802"/>
<dbReference type="GO" id="GO:0000055">
    <property type="term" value="P:ribosomal large subunit export from nucleus"/>
    <property type="evidence" value="ECO:0007669"/>
    <property type="project" value="TreeGrafter"/>
</dbReference>
<evidence type="ECO:0000256" key="2">
    <source>
        <dbReference type="ARBA" id="ARBA00022840"/>
    </source>
</evidence>
<dbReference type="PANTHER" id="PTHR48103:SF2">
    <property type="entry name" value="MIDASIN"/>
    <property type="match status" value="1"/>
</dbReference>
<dbReference type="FunFam" id="3.40.50.300:FF:000582">
    <property type="entry name" value="Midasin"/>
    <property type="match status" value="1"/>
</dbReference>
<dbReference type="Pfam" id="PF07728">
    <property type="entry name" value="AAA_5"/>
    <property type="match status" value="1"/>
</dbReference>
<dbReference type="SUPFAM" id="SSF52540">
    <property type="entry name" value="P-loop containing nucleoside triphosphate hydrolases"/>
    <property type="match status" value="1"/>
</dbReference>
<dbReference type="GO" id="GO:0005634">
    <property type="term" value="C:nucleus"/>
    <property type="evidence" value="ECO:0007669"/>
    <property type="project" value="TreeGrafter"/>
</dbReference>
<reference evidence="4" key="1">
    <citation type="submission" date="2025-08" db="UniProtKB">
        <authorList>
            <consortium name="Ensembl"/>
        </authorList>
    </citation>
    <scope>IDENTIFICATION</scope>
</reference>
<dbReference type="HOGENOM" id="CLU_041241_0_0_1"/>
<evidence type="ECO:0000256" key="1">
    <source>
        <dbReference type="ARBA" id="ARBA00022741"/>
    </source>
</evidence>
<evidence type="ECO:0000313" key="4">
    <source>
        <dbReference type="Ensembl" id="ENSPMAP00000006972.1"/>
    </source>
</evidence>
<dbReference type="STRING" id="7757.ENSPMAP00000006972"/>
<keyword evidence="1" id="KW-0547">Nucleotide-binding</keyword>
<dbReference type="SUPFAM" id="SSF48371">
    <property type="entry name" value="ARM repeat"/>
    <property type="match status" value="1"/>
</dbReference>
<dbReference type="GO" id="GO:0000027">
    <property type="term" value="P:ribosomal large subunit assembly"/>
    <property type="evidence" value="ECO:0007669"/>
    <property type="project" value="TreeGrafter"/>
</dbReference>
<dbReference type="GO" id="GO:0030687">
    <property type="term" value="C:preribosome, large subunit precursor"/>
    <property type="evidence" value="ECO:0007669"/>
    <property type="project" value="TreeGrafter"/>
</dbReference>
<proteinExistence type="predicted"/>
<dbReference type="AlphaFoldDB" id="S4RP36"/>
<protein>
    <recommendedName>
        <fullName evidence="3">ATPase dynein-related AAA domain-containing protein</fullName>
    </recommendedName>
</protein>
<feature type="domain" description="ATPase dynein-related AAA" evidence="3">
    <location>
        <begin position="322"/>
        <end position="439"/>
    </location>
</feature>
<dbReference type="InterPro" id="IPR027417">
    <property type="entry name" value="P-loop_NTPase"/>
</dbReference>
<keyword evidence="2" id="KW-0067">ATP-binding</keyword>
<dbReference type="GO" id="GO:0005524">
    <property type="term" value="F:ATP binding"/>
    <property type="evidence" value="ECO:0007669"/>
    <property type="project" value="UniProtKB-KW"/>
</dbReference>
<dbReference type="GO" id="GO:0016887">
    <property type="term" value="F:ATP hydrolysis activity"/>
    <property type="evidence" value="ECO:0007669"/>
    <property type="project" value="InterPro"/>
</dbReference>
<accession>S4RP36</accession>
<dbReference type="PANTHER" id="PTHR48103">
    <property type="entry name" value="MIDASIN-RELATED"/>
    <property type="match status" value="1"/>
</dbReference>
<dbReference type="OMA" id="KRNGRIN"/>
<organism evidence="4">
    <name type="scientific">Petromyzon marinus</name>
    <name type="common">Sea lamprey</name>
    <dbReference type="NCBI Taxonomy" id="7757"/>
    <lineage>
        <taxon>Eukaryota</taxon>
        <taxon>Metazoa</taxon>
        <taxon>Chordata</taxon>
        <taxon>Craniata</taxon>
        <taxon>Vertebrata</taxon>
        <taxon>Cyclostomata</taxon>
        <taxon>Hyperoartia</taxon>
        <taxon>Petromyzontiformes</taxon>
        <taxon>Petromyzontidae</taxon>
        <taxon>Petromyzon</taxon>
    </lineage>
</organism>
<dbReference type="Gene3D" id="3.40.50.300">
    <property type="entry name" value="P-loop containing nucleotide triphosphate hydrolases"/>
    <property type="match status" value="1"/>
</dbReference>
<evidence type="ECO:0000259" key="3">
    <source>
        <dbReference type="Pfam" id="PF07728"/>
    </source>
</evidence>
<dbReference type="Ensembl" id="ENSPMAT00000007003.1">
    <property type="protein sequence ID" value="ENSPMAP00000006972.1"/>
    <property type="gene ID" value="ENSPMAG00000006330.1"/>
</dbReference>
<reference evidence="4" key="2">
    <citation type="submission" date="2025-09" db="UniProtKB">
        <authorList>
            <consortium name="Ensembl"/>
        </authorList>
    </citation>
    <scope>IDENTIFICATION</scope>
</reference>
<dbReference type="InterPro" id="IPR011704">
    <property type="entry name" value="ATPase_dyneun-rel_AAA"/>
</dbReference>
<sequence length="479" mass="52227">ALQAWSPSERGALLDTLSALLLEPDSTLHVARALRPLLPVLLERLGEESERRGEESEQETRESKASNRWMGFHERFCVALGKLLPLSPDAVQFAERYFKTAPPAFVRLGHGGAAPAKEKGKRKRSKLIPLADLMEASYRLLKGCHTVLSDQWDWSVCVPLLQDPDSRVRWYTANCLALLCAMSDRQRMQFLCRVLSEDELISHRIALMEESAAEVAEGALTLVASDCPLWSRGVLPQGPRASSGSEFLSSDLSERVVPVCGVVLPRSGHREGTAGQERSLERPQVVKALRPAATPCPLVPVPSTCALLRALASAVASRRAALIEGPVGCGKTALVERLAALTGRTAPPGLLTVQLGDQTDSRTLLGMYRCTDVPGEFTWRAGALTQAVSRGDWILLEDIDYAPLDVISVLIPLLESGVLSVPGRGDCVRAAPGFQLFATRRLHGATLRRHALGSHDTLLEKACTRVRVERMARPELKEV</sequence>